<dbReference type="EMBL" id="PVZG01000011">
    <property type="protein sequence ID" value="PRY27250.1"/>
    <property type="molecule type" value="Genomic_DNA"/>
</dbReference>
<evidence type="ECO:0000256" key="1">
    <source>
        <dbReference type="SAM" id="MobiDB-lite"/>
    </source>
</evidence>
<organism evidence="2 3">
    <name type="scientific">Pseudosporangium ferrugineum</name>
    <dbReference type="NCBI Taxonomy" id="439699"/>
    <lineage>
        <taxon>Bacteria</taxon>
        <taxon>Bacillati</taxon>
        <taxon>Actinomycetota</taxon>
        <taxon>Actinomycetes</taxon>
        <taxon>Micromonosporales</taxon>
        <taxon>Micromonosporaceae</taxon>
        <taxon>Pseudosporangium</taxon>
    </lineage>
</organism>
<evidence type="ECO:0000313" key="2">
    <source>
        <dbReference type="EMBL" id="PRY27250.1"/>
    </source>
</evidence>
<evidence type="ECO:0000313" key="3">
    <source>
        <dbReference type="Proteomes" id="UP000239209"/>
    </source>
</evidence>
<dbReference type="Proteomes" id="UP000239209">
    <property type="component" value="Unassembled WGS sequence"/>
</dbReference>
<proteinExistence type="predicted"/>
<dbReference type="OrthoDB" id="3264463at2"/>
<reference evidence="2 3" key="1">
    <citation type="submission" date="2018-03" db="EMBL/GenBank/DDBJ databases">
        <title>Genomic Encyclopedia of Archaeal and Bacterial Type Strains, Phase II (KMG-II): from individual species to whole genera.</title>
        <authorList>
            <person name="Goeker M."/>
        </authorList>
    </citation>
    <scope>NUCLEOTIDE SEQUENCE [LARGE SCALE GENOMIC DNA]</scope>
    <source>
        <strain evidence="2 3">DSM 45348</strain>
    </source>
</reference>
<feature type="region of interest" description="Disordered" evidence="1">
    <location>
        <begin position="344"/>
        <end position="369"/>
    </location>
</feature>
<keyword evidence="3" id="KW-1185">Reference proteome</keyword>
<accession>A0A2T0S1H3</accession>
<dbReference type="InterPro" id="IPR025447">
    <property type="entry name" value="DUF4192"/>
</dbReference>
<comment type="caution">
    <text evidence="2">The sequence shown here is derived from an EMBL/GenBank/DDBJ whole genome shotgun (WGS) entry which is preliminary data.</text>
</comment>
<name>A0A2T0S1H3_9ACTN</name>
<dbReference type="RefSeq" id="WP_106128761.1">
    <property type="nucleotide sequence ID" value="NZ_PVZG01000011.1"/>
</dbReference>
<protein>
    <submittedName>
        <fullName evidence="2">Uncharacterized protein DUF4192</fullName>
    </submittedName>
</protein>
<sequence>MTKLKVRTPADLISAVPFLIGFHPEDSLVVAAVKGAELAFAARIDLPEPGVPDLEARAPVLHLATLIAEQQPEAITLLGYGESARVTPALRRLSSALSRAGILIIDEFRVTDGRYWSYKCTDLSCCPVEGRPCDPPDSVVATTATFAGAVALPSRKDLEAQLTPVTGDERRRMAEAEMRALARMFELVPAGAPPGAAGDDTPGPESPRDRRLLLRAGRAAVRAAERRYRSGGCLTDDEVAWLGLLLTFVPVRDYAWVRSGTDKWQVAFWSDVVRRVNPSRVAPPASLLAFVAWRASLGALATIAVDRALEADQHYELALAMNAALYAAIPPSAVKGWPAPVGRGRTCDAGPRPGGARSGSRHERTRRRT</sequence>
<gene>
    <name evidence="2" type="ORF">CLV70_111217</name>
</gene>
<dbReference type="AlphaFoldDB" id="A0A2T0S1H3"/>
<dbReference type="Pfam" id="PF13830">
    <property type="entry name" value="DUF4192"/>
    <property type="match status" value="1"/>
</dbReference>